<dbReference type="AlphaFoldDB" id="A0A151RER6"/>
<dbReference type="InterPro" id="IPR043502">
    <property type="entry name" value="DNA/RNA_pol_sf"/>
</dbReference>
<dbReference type="EMBL" id="KQ483799">
    <property type="protein sequence ID" value="KYP41011.1"/>
    <property type="molecule type" value="Genomic_DNA"/>
</dbReference>
<dbReference type="Gene3D" id="3.10.10.10">
    <property type="entry name" value="HIV Type 1 Reverse Transcriptase, subunit A, domain 1"/>
    <property type="match status" value="1"/>
</dbReference>
<accession>A0A151RER6</accession>
<protein>
    <submittedName>
        <fullName evidence="3">Uncharacterized protein Mb2253c family</fullName>
    </submittedName>
</protein>
<name>A0A151RER6_CAJCA</name>
<dbReference type="Gramene" id="C.cajan_34714.t">
    <property type="protein sequence ID" value="C.cajan_34714.t"/>
    <property type="gene ID" value="C.cajan_34714"/>
</dbReference>
<dbReference type="SUPFAM" id="SSF53098">
    <property type="entry name" value="Ribonuclease H-like"/>
    <property type="match status" value="1"/>
</dbReference>
<feature type="domain" description="Integrase zinc-binding" evidence="2">
    <location>
        <begin position="314"/>
        <end position="341"/>
    </location>
</feature>
<dbReference type="InterPro" id="IPR002156">
    <property type="entry name" value="RNaseH_domain"/>
</dbReference>
<dbReference type="PANTHER" id="PTHR48475:SF2">
    <property type="entry name" value="RIBONUCLEASE H"/>
    <property type="match status" value="1"/>
</dbReference>
<dbReference type="Gene3D" id="3.30.420.10">
    <property type="entry name" value="Ribonuclease H-like superfamily/Ribonuclease H"/>
    <property type="match status" value="1"/>
</dbReference>
<gene>
    <name evidence="3" type="ORF">KK1_037614</name>
</gene>
<feature type="domain" description="RNase H type-1" evidence="1">
    <location>
        <begin position="94"/>
        <end position="197"/>
    </location>
</feature>
<keyword evidence="4" id="KW-1185">Reference proteome</keyword>
<dbReference type="Gene3D" id="1.10.340.70">
    <property type="match status" value="1"/>
</dbReference>
<evidence type="ECO:0000313" key="4">
    <source>
        <dbReference type="Proteomes" id="UP000075243"/>
    </source>
</evidence>
<reference evidence="3" key="1">
    <citation type="journal article" date="2012" name="Nat. Biotechnol.">
        <title>Draft genome sequence of pigeonpea (Cajanus cajan), an orphan legume crop of resource-poor farmers.</title>
        <authorList>
            <person name="Varshney R.K."/>
            <person name="Chen W."/>
            <person name="Li Y."/>
            <person name="Bharti A.K."/>
            <person name="Saxena R.K."/>
            <person name="Schlueter J.A."/>
            <person name="Donoghue M.T."/>
            <person name="Azam S."/>
            <person name="Fan G."/>
            <person name="Whaley A.M."/>
            <person name="Farmer A.D."/>
            <person name="Sheridan J."/>
            <person name="Iwata A."/>
            <person name="Tuteja R."/>
            <person name="Penmetsa R.V."/>
            <person name="Wu W."/>
            <person name="Upadhyaya H.D."/>
            <person name="Yang S.P."/>
            <person name="Shah T."/>
            <person name="Saxena K.B."/>
            <person name="Michael T."/>
            <person name="McCombie W.R."/>
            <person name="Yang B."/>
            <person name="Zhang G."/>
            <person name="Yang H."/>
            <person name="Wang J."/>
            <person name="Spillane C."/>
            <person name="Cook D.R."/>
            <person name="May G.D."/>
            <person name="Xu X."/>
            <person name="Jackson S.A."/>
        </authorList>
    </citation>
    <scope>NUCLEOTIDE SEQUENCE [LARGE SCALE GENOMIC DNA]</scope>
</reference>
<proteinExistence type="predicted"/>
<dbReference type="GO" id="GO:0004523">
    <property type="term" value="F:RNA-DNA hybrid ribonuclease activity"/>
    <property type="evidence" value="ECO:0007669"/>
    <property type="project" value="InterPro"/>
</dbReference>
<evidence type="ECO:0000313" key="3">
    <source>
        <dbReference type="EMBL" id="KYP41011.1"/>
    </source>
</evidence>
<dbReference type="Pfam" id="PF17921">
    <property type="entry name" value="Integrase_H2C2"/>
    <property type="match status" value="1"/>
</dbReference>
<organism evidence="3 4">
    <name type="scientific">Cajanus cajan</name>
    <name type="common">Pigeon pea</name>
    <name type="synonym">Cajanus indicus</name>
    <dbReference type="NCBI Taxonomy" id="3821"/>
    <lineage>
        <taxon>Eukaryota</taxon>
        <taxon>Viridiplantae</taxon>
        <taxon>Streptophyta</taxon>
        <taxon>Embryophyta</taxon>
        <taxon>Tracheophyta</taxon>
        <taxon>Spermatophyta</taxon>
        <taxon>Magnoliopsida</taxon>
        <taxon>eudicotyledons</taxon>
        <taxon>Gunneridae</taxon>
        <taxon>Pentapetalae</taxon>
        <taxon>rosids</taxon>
        <taxon>fabids</taxon>
        <taxon>Fabales</taxon>
        <taxon>Fabaceae</taxon>
        <taxon>Papilionoideae</taxon>
        <taxon>50 kb inversion clade</taxon>
        <taxon>NPAAA clade</taxon>
        <taxon>indigoferoid/millettioid clade</taxon>
        <taxon>Phaseoleae</taxon>
        <taxon>Cajanus</taxon>
    </lineage>
</organism>
<evidence type="ECO:0000259" key="2">
    <source>
        <dbReference type="Pfam" id="PF17921"/>
    </source>
</evidence>
<dbReference type="Pfam" id="PF13456">
    <property type="entry name" value="RVT_3"/>
    <property type="match status" value="1"/>
</dbReference>
<dbReference type="GO" id="GO:0003676">
    <property type="term" value="F:nucleic acid binding"/>
    <property type="evidence" value="ECO:0007669"/>
    <property type="project" value="InterPro"/>
</dbReference>
<evidence type="ECO:0000259" key="1">
    <source>
        <dbReference type="Pfam" id="PF13456"/>
    </source>
</evidence>
<dbReference type="PANTHER" id="PTHR48475">
    <property type="entry name" value="RIBONUCLEASE H"/>
    <property type="match status" value="1"/>
</dbReference>
<dbReference type="SUPFAM" id="SSF56672">
    <property type="entry name" value="DNA/RNA polymerases"/>
    <property type="match status" value="1"/>
</dbReference>
<dbReference type="InterPro" id="IPR012337">
    <property type="entry name" value="RNaseH-like_sf"/>
</dbReference>
<dbReference type="InterPro" id="IPR036397">
    <property type="entry name" value="RNaseH_sf"/>
</dbReference>
<dbReference type="Proteomes" id="UP000075243">
    <property type="component" value="Unassembled WGS sequence"/>
</dbReference>
<dbReference type="InterPro" id="IPR041588">
    <property type="entry name" value="Integrase_H2C2"/>
</dbReference>
<dbReference type="CDD" id="cd09279">
    <property type="entry name" value="RNase_HI_like"/>
    <property type="match status" value="1"/>
</dbReference>
<sequence>MPGIDLNFICHKLAICKEAKPISQKRRKIRGERREAAKSEMQKLLDANFIKEVKYTTWLANVVMVKSVDQHAKLVESERGILRTIESLIGADIILEGPNEMMLELAIKFDFKATNDQAQYEALLARLRLAKELGVTKFKFCSDSKLIMEQVGGSYQTKEPQLQRYNLLVSHLTSCFDNFIIEHIPRDQNIRADLLSKLVTIQRPGQHKTILQETIVVPSYDLTPILTNDLGQKDWMIDIWKYLKDEILPDDKVEASKIKTKSCHFTIEVDELFKRGFFTPLFKCLNVDQATYVMDKIHRGICGMNSRAWSMATRIIRASYYWPTMRLDCKRYVQKCKPCQEFGNLLKLPPTTLHSMLSAWLFVWWGMDILSPFPIAKGQLKFLIVGINYFTKWIEAKALAKITAVNV</sequence>